<keyword evidence="3" id="KW-1185">Reference proteome</keyword>
<dbReference type="AlphaFoldDB" id="A0A9P7AH03"/>
<feature type="coiled-coil region" evidence="1">
    <location>
        <begin position="156"/>
        <end position="197"/>
    </location>
</feature>
<dbReference type="RefSeq" id="XP_041156367.1">
    <property type="nucleotide sequence ID" value="XM_041300541.1"/>
</dbReference>
<comment type="caution">
    <text evidence="2">The sequence shown here is derived from an EMBL/GenBank/DDBJ whole genome shotgun (WGS) entry which is preliminary data.</text>
</comment>
<accession>A0A9P7AH03</accession>
<name>A0A9P7AH03_9AGAM</name>
<keyword evidence="1" id="KW-0175">Coiled coil</keyword>
<protein>
    <submittedName>
        <fullName evidence="2">Uncharacterized protein</fullName>
    </submittedName>
</protein>
<evidence type="ECO:0000313" key="3">
    <source>
        <dbReference type="Proteomes" id="UP000719766"/>
    </source>
</evidence>
<sequence>MWPTAAVKDQGSSTTPITSIAILPNYNLEKALDTIEHTNPNLPLVPDTPISCVELIGSLFPSFPHWSDVILLIAPDSDTQCPICNGTKFACGLASFNCISTQTLLFIEDEMITEAITSLKATLTGKMDENMSFLVAISATNTLFVDWMTGIAMDTKAAAQNANMMVQEAKKAAEENKDEVRSQIHELKVQIQEVNDQINAGKSILGRIKDILQVHRVHEDDWFGVRVLWQHQVLPMHEQWLTSFQISGTIT</sequence>
<gene>
    <name evidence="2" type="ORF">HD556DRAFT_1311445</name>
</gene>
<organism evidence="2 3">
    <name type="scientific">Suillus plorans</name>
    <dbReference type="NCBI Taxonomy" id="116603"/>
    <lineage>
        <taxon>Eukaryota</taxon>
        <taxon>Fungi</taxon>
        <taxon>Dikarya</taxon>
        <taxon>Basidiomycota</taxon>
        <taxon>Agaricomycotina</taxon>
        <taxon>Agaricomycetes</taxon>
        <taxon>Agaricomycetidae</taxon>
        <taxon>Boletales</taxon>
        <taxon>Suillineae</taxon>
        <taxon>Suillaceae</taxon>
        <taxon>Suillus</taxon>
    </lineage>
</organism>
<dbReference type="Proteomes" id="UP000719766">
    <property type="component" value="Unassembled WGS sequence"/>
</dbReference>
<proteinExistence type="predicted"/>
<dbReference type="EMBL" id="JABBWE010000060">
    <property type="protein sequence ID" value="KAG1789265.1"/>
    <property type="molecule type" value="Genomic_DNA"/>
</dbReference>
<evidence type="ECO:0000313" key="2">
    <source>
        <dbReference type="EMBL" id="KAG1789265.1"/>
    </source>
</evidence>
<reference evidence="2" key="1">
    <citation type="journal article" date="2020" name="New Phytol.">
        <title>Comparative genomics reveals dynamic genome evolution in host specialist ectomycorrhizal fungi.</title>
        <authorList>
            <person name="Lofgren L.A."/>
            <person name="Nguyen N.H."/>
            <person name="Vilgalys R."/>
            <person name="Ruytinx J."/>
            <person name="Liao H.L."/>
            <person name="Branco S."/>
            <person name="Kuo A."/>
            <person name="LaButti K."/>
            <person name="Lipzen A."/>
            <person name="Andreopoulos W."/>
            <person name="Pangilinan J."/>
            <person name="Riley R."/>
            <person name="Hundley H."/>
            <person name="Na H."/>
            <person name="Barry K."/>
            <person name="Grigoriev I.V."/>
            <person name="Stajich J.E."/>
            <person name="Kennedy P.G."/>
        </authorList>
    </citation>
    <scope>NUCLEOTIDE SEQUENCE</scope>
    <source>
        <strain evidence="2">S12</strain>
    </source>
</reference>
<evidence type="ECO:0000256" key="1">
    <source>
        <dbReference type="SAM" id="Coils"/>
    </source>
</evidence>
<dbReference type="GeneID" id="64594305"/>